<accession>A0AA40B2G4</accession>
<sequence length="72" mass="8115">MCRDVDLEMSPPGHSDPKKGVWCVVCALYYLIQGLLYVQYKPALDNLGRERGVFFWRGSLLCTFLGVGCSLK</sequence>
<feature type="transmembrane region" description="Helical" evidence="1">
    <location>
        <begin position="21"/>
        <end position="40"/>
    </location>
</feature>
<keyword evidence="3" id="KW-1185">Reference proteome</keyword>
<dbReference type="AlphaFoldDB" id="A0AA40B2G4"/>
<evidence type="ECO:0000313" key="2">
    <source>
        <dbReference type="EMBL" id="KAK0726338.1"/>
    </source>
</evidence>
<name>A0AA40B2G4_9PEZI</name>
<keyword evidence="1" id="KW-1133">Transmembrane helix</keyword>
<evidence type="ECO:0000256" key="1">
    <source>
        <dbReference type="SAM" id="Phobius"/>
    </source>
</evidence>
<gene>
    <name evidence="2" type="ORF">B0T21DRAFT_32923</name>
</gene>
<organism evidence="2 3">
    <name type="scientific">Apiosordaria backusii</name>
    <dbReference type="NCBI Taxonomy" id="314023"/>
    <lineage>
        <taxon>Eukaryota</taxon>
        <taxon>Fungi</taxon>
        <taxon>Dikarya</taxon>
        <taxon>Ascomycota</taxon>
        <taxon>Pezizomycotina</taxon>
        <taxon>Sordariomycetes</taxon>
        <taxon>Sordariomycetidae</taxon>
        <taxon>Sordariales</taxon>
        <taxon>Lasiosphaeriaceae</taxon>
        <taxon>Apiosordaria</taxon>
    </lineage>
</organism>
<feature type="transmembrane region" description="Helical" evidence="1">
    <location>
        <begin position="52"/>
        <end position="71"/>
    </location>
</feature>
<protein>
    <submittedName>
        <fullName evidence="2">Uncharacterized protein</fullName>
    </submittedName>
</protein>
<keyword evidence="1" id="KW-0812">Transmembrane</keyword>
<dbReference type="Proteomes" id="UP001172159">
    <property type="component" value="Unassembled WGS sequence"/>
</dbReference>
<keyword evidence="1" id="KW-0472">Membrane</keyword>
<comment type="caution">
    <text evidence="2">The sequence shown here is derived from an EMBL/GenBank/DDBJ whole genome shotgun (WGS) entry which is preliminary data.</text>
</comment>
<reference evidence="2" key="1">
    <citation type="submission" date="2023-06" db="EMBL/GenBank/DDBJ databases">
        <title>Genome-scale phylogeny and comparative genomics of the fungal order Sordariales.</title>
        <authorList>
            <consortium name="Lawrence Berkeley National Laboratory"/>
            <person name="Hensen N."/>
            <person name="Bonometti L."/>
            <person name="Westerberg I."/>
            <person name="Brannstrom I.O."/>
            <person name="Guillou S."/>
            <person name="Cros-Aarteil S."/>
            <person name="Calhoun S."/>
            <person name="Haridas S."/>
            <person name="Kuo A."/>
            <person name="Mondo S."/>
            <person name="Pangilinan J."/>
            <person name="Riley R."/>
            <person name="Labutti K."/>
            <person name="Andreopoulos B."/>
            <person name="Lipzen A."/>
            <person name="Chen C."/>
            <person name="Yanf M."/>
            <person name="Daum C."/>
            <person name="Ng V."/>
            <person name="Clum A."/>
            <person name="Steindorff A."/>
            <person name="Ohm R."/>
            <person name="Martin F."/>
            <person name="Silar P."/>
            <person name="Natvig D."/>
            <person name="Lalanne C."/>
            <person name="Gautier V."/>
            <person name="Ament-Velasquez S.L."/>
            <person name="Kruys A."/>
            <person name="Hutchinson M.I."/>
            <person name="Powell A.J."/>
            <person name="Barry K."/>
            <person name="Miller A.N."/>
            <person name="Grigoriev I.V."/>
            <person name="Debuchy R."/>
            <person name="Gladieux P."/>
            <person name="Thoren M.H."/>
            <person name="Johannesson H."/>
        </authorList>
    </citation>
    <scope>NUCLEOTIDE SEQUENCE</scope>
    <source>
        <strain evidence="2">CBS 540.89</strain>
    </source>
</reference>
<evidence type="ECO:0000313" key="3">
    <source>
        <dbReference type="Proteomes" id="UP001172159"/>
    </source>
</evidence>
<dbReference type="EMBL" id="JAUKTV010000010">
    <property type="protein sequence ID" value="KAK0726338.1"/>
    <property type="molecule type" value="Genomic_DNA"/>
</dbReference>
<proteinExistence type="predicted"/>